<sequence length="216" mass="23964">MAQENVGAFMQKMRREKGMTQKELADILHISDKTISKWETGKGIPDVSYLENICTALDVTINELLSGQKLPPEEYPPKAEDNMLYLLQENHETKKQNRMSLLLGGILLVLGVAGLFPVSGSNMTWYLDLPSLLVLACICTALTLFSGKRTKREVIPFLRKIVLPVGICESLMAVVCVVGNVQNIPLLGANLAVCILSVLYALIAYLVLFVLEQRMR</sequence>
<organism evidence="4 5">
    <name type="scientific">Roseburia lenta</name>
    <dbReference type="NCBI Taxonomy" id="2763061"/>
    <lineage>
        <taxon>Bacteria</taxon>
        <taxon>Bacillati</taxon>
        <taxon>Bacillota</taxon>
        <taxon>Clostridia</taxon>
        <taxon>Lachnospirales</taxon>
        <taxon>Lachnospiraceae</taxon>
        <taxon>Roseburia</taxon>
    </lineage>
</organism>
<dbReference type="CDD" id="cd00093">
    <property type="entry name" value="HTH_XRE"/>
    <property type="match status" value="1"/>
</dbReference>
<feature type="transmembrane region" description="Helical" evidence="2">
    <location>
        <begin position="187"/>
        <end position="211"/>
    </location>
</feature>
<dbReference type="PANTHER" id="PTHR46558:SF4">
    <property type="entry name" value="DNA-BIDING PHAGE PROTEIN"/>
    <property type="match status" value="1"/>
</dbReference>
<keyword evidence="5" id="KW-1185">Reference proteome</keyword>
<reference evidence="4 5" key="1">
    <citation type="submission" date="2020-08" db="EMBL/GenBank/DDBJ databases">
        <title>Genome public.</title>
        <authorList>
            <person name="Liu C."/>
            <person name="Sun Q."/>
        </authorList>
    </citation>
    <scope>NUCLEOTIDE SEQUENCE [LARGE SCALE GENOMIC DNA]</scope>
    <source>
        <strain evidence="4 5">NSJ-9</strain>
    </source>
</reference>
<feature type="domain" description="HTH cro/C1-type" evidence="3">
    <location>
        <begin position="10"/>
        <end position="64"/>
    </location>
</feature>
<dbReference type="SMART" id="SM00530">
    <property type="entry name" value="HTH_XRE"/>
    <property type="match status" value="1"/>
</dbReference>
<feature type="transmembrane region" description="Helical" evidence="2">
    <location>
        <begin position="125"/>
        <end position="145"/>
    </location>
</feature>
<keyword evidence="2" id="KW-1133">Transmembrane helix</keyword>
<evidence type="ECO:0000256" key="2">
    <source>
        <dbReference type="SAM" id="Phobius"/>
    </source>
</evidence>
<dbReference type="InterPro" id="IPR010982">
    <property type="entry name" value="Lambda_DNA-bd_dom_sf"/>
</dbReference>
<name>A0ABR7GIV6_9FIRM</name>
<evidence type="ECO:0000313" key="5">
    <source>
        <dbReference type="Proteomes" id="UP000643810"/>
    </source>
</evidence>
<dbReference type="EMBL" id="JACOPG010000005">
    <property type="protein sequence ID" value="MBC5687214.1"/>
    <property type="molecule type" value="Genomic_DNA"/>
</dbReference>
<accession>A0ABR7GIV6</accession>
<gene>
    <name evidence="4" type="ORF">H8R94_11490</name>
</gene>
<evidence type="ECO:0000259" key="3">
    <source>
        <dbReference type="PROSITE" id="PS50943"/>
    </source>
</evidence>
<feature type="transmembrane region" description="Helical" evidence="2">
    <location>
        <begin position="157"/>
        <end position="181"/>
    </location>
</feature>
<dbReference type="SUPFAM" id="SSF47413">
    <property type="entry name" value="lambda repressor-like DNA-binding domains"/>
    <property type="match status" value="1"/>
</dbReference>
<protein>
    <submittedName>
        <fullName evidence="4">Helix-turn-helix transcriptional regulator</fullName>
    </submittedName>
</protein>
<comment type="caution">
    <text evidence="4">The sequence shown here is derived from an EMBL/GenBank/DDBJ whole genome shotgun (WGS) entry which is preliminary data.</text>
</comment>
<dbReference type="RefSeq" id="WP_158573068.1">
    <property type="nucleotide sequence ID" value="NZ_JACOPG010000005.1"/>
</dbReference>
<dbReference type="Proteomes" id="UP000643810">
    <property type="component" value="Unassembled WGS sequence"/>
</dbReference>
<feature type="transmembrane region" description="Helical" evidence="2">
    <location>
        <begin position="101"/>
        <end position="119"/>
    </location>
</feature>
<evidence type="ECO:0000256" key="1">
    <source>
        <dbReference type="ARBA" id="ARBA00023125"/>
    </source>
</evidence>
<proteinExistence type="predicted"/>
<dbReference type="PROSITE" id="PS50943">
    <property type="entry name" value="HTH_CROC1"/>
    <property type="match status" value="1"/>
</dbReference>
<dbReference type="Pfam" id="PF01381">
    <property type="entry name" value="HTH_3"/>
    <property type="match status" value="1"/>
</dbReference>
<dbReference type="PANTHER" id="PTHR46558">
    <property type="entry name" value="TRACRIPTIONAL REGULATORY PROTEIN-RELATED-RELATED"/>
    <property type="match status" value="1"/>
</dbReference>
<keyword evidence="2" id="KW-0472">Membrane</keyword>
<keyword evidence="1" id="KW-0238">DNA-binding</keyword>
<dbReference type="Gene3D" id="1.10.260.40">
    <property type="entry name" value="lambda repressor-like DNA-binding domains"/>
    <property type="match status" value="1"/>
</dbReference>
<dbReference type="InterPro" id="IPR001387">
    <property type="entry name" value="Cro/C1-type_HTH"/>
</dbReference>
<evidence type="ECO:0000313" key="4">
    <source>
        <dbReference type="EMBL" id="MBC5687214.1"/>
    </source>
</evidence>
<keyword evidence="2" id="KW-0812">Transmembrane</keyword>